<evidence type="ECO:0000256" key="1">
    <source>
        <dbReference type="SAM" id="MobiDB-lite"/>
    </source>
</evidence>
<evidence type="ECO:0000313" key="2">
    <source>
        <dbReference type="EMBL" id="GAA4139850.1"/>
    </source>
</evidence>
<sequence length="56" mass="6314">MKEKYIRPEIVLVKIYLEDSLAAGSKISVSGGKNTDYTPEVEDWTTPDTETNGFEF</sequence>
<comment type="caution">
    <text evidence="2">The sequence shown here is derived from an EMBL/GenBank/DDBJ whole genome shotgun (WGS) entry which is preliminary data.</text>
</comment>
<dbReference type="Proteomes" id="UP001500101">
    <property type="component" value="Unassembled WGS sequence"/>
</dbReference>
<feature type="region of interest" description="Disordered" evidence="1">
    <location>
        <begin position="28"/>
        <end position="56"/>
    </location>
</feature>
<reference evidence="3" key="1">
    <citation type="journal article" date="2019" name="Int. J. Syst. Evol. Microbiol.">
        <title>The Global Catalogue of Microorganisms (GCM) 10K type strain sequencing project: providing services to taxonomists for standard genome sequencing and annotation.</title>
        <authorList>
            <consortium name="The Broad Institute Genomics Platform"/>
            <consortium name="The Broad Institute Genome Sequencing Center for Infectious Disease"/>
            <person name="Wu L."/>
            <person name="Ma J."/>
        </authorList>
    </citation>
    <scope>NUCLEOTIDE SEQUENCE [LARGE SCALE GENOMIC DNA]</scope>
    <source>
        <strain evidence="3">JCM 16704</strain>
    </source>
</reference>
<keyword evidence="3" id="KW-1185">Reference proteome</keyword>
<dbReference type="RefSeq" id="WP_344674409.1">
    <property type="nucleotide sequence ID" value="NZ_BAAAZI010000007.1"/>
</dbReference>
<name>A0ABP7YQP4_9SPHI</name>
<organism evidence="2 3">
    <name type="scientific">Sphingobacterium kyonggiense</name>
    <dbReference type="NCBI Taxonomy" id="714075"/>
    <lineage>
        <taxon>Bacteria</taxon>
        <taxon>Pseudomonadati</taxon>
        <taxon>Bacteroidota</taxon>
        <taxon>Sphingobacteriia</taxon>
        <taxon>Sphingobacteriales</taxon>
        <taxon>Sphingobacteriaceae</taxon>
        <taxon>Sphingobacterium</taxon>
    </lineage>
</organism>
<proteinExistence type="predicted"/>
<accession>A0ABP7YQP4</accession>
<feature type="compositionally biased region" description="Polar residues" evidence="1">
    <location>
        <begin position="28"/>
        <end position="37"/>
    </location>
</feature>
<evidence type="ECO:0000313" key="3">
    <source>
        <dbReference type="Proteomes" id="UP001500101"/>
    </source>
</evidence>
<dbReference type="EMBL" id="BAAAZI010000007">
    <property type="protein sequence ID" value="GAA4139850.1"/>
    <property type="molecule type" value="Genomic_DNA"/>
</dbReference>
<feature type="compositionally biased region" description="Polar residues" evidence="1">
    <location>
        <begin position="46"/>
        <end position="56"/>
    </location>
</feature>
<protein>
    <submittedName>
        <fullName evidence="2">Uncharacterized protein</fullName>
    </submittedName>
</protein>
<gene>
    <name evidence="2" type="ORF">GCM10022216_18430</name>
</gene>